<organism evidence="1 2">
    <name type="scientific">Cichorium intybus</name>
    <name type="common">Chicory</name>
    <dbReference type="NCBI Taxonomy" id="13427"/>
    <lineage>
        <taxon>Eukaryota</taxon>
        <taxon>Viridiplantae</taxon>
        <taxon>Streptophyta</taxon>
        <taxon>Embryophyta</taxon>
        <taxon>Tracheophyta</taxon>
        <taxon>Spermatophyta</taxon>
        <taxon>Magnoliopsida</taxon>
        <taxon>eudicotyledons</taxon>
        <taxon>Gunneridae</taxon>
        <taxon>Pentapetalae</taxon>
        <taxon>asterids</taxon>
        <taxon>campanulids</taxon>
        <taxon>Asterales</taxon>
        <taxon>Asteraceae</taxon>
        <taxon>Cichorioideae</taxon>
        <taxon>Cichorieae</taxon>
        <taxon>Cichoriinae</taxon>
        <taxon>Cichorium</taxon>
    </lineage>
</organism>
<name>A0ACB9BP36_CICIN</name>
<sequence>MAPLGGVREAKGMENSLEIDDLAKFAVDEHNKKQNSLLEFGKVISTKQQVVSGTVYYITLEAKDGGAKKSYEAKVWVKPWMNFKELQAFGPVDAATSS</sequence>
<protein>
    <submittedName>
        <fullName evidence="1">Uncharacterized protein</fullName>
    </submittedName>
</protein>
<dbReference type="EMBL" id="CM042014">
    <property type="protein sequence ID" value="KAI3723698.1"/>
    <property type="molecule type" value="Genomic_DNA"/>
</dbReference>
<keyword evidence="2" id="KW-1185">Reference proteome</keyword>
<gene>
    <name evidence="1" type="ORF">L2E82_35454</name>
</gene>
<reference evidence="2" key="1">
    <citation type="journal article" date="2022" name="Mol. Ecol. Resour.">
        <title>The genomes of chicory, endive, great burdock and yacon provide insights into Asteraceae palaeo-polyploidization history and plant inulin production.</title>
        <authorList>
            <person name="Fan W."/>
            <person name="Wang S."/>
            <person name="Wang H."/>
            <person name="Wang A."/>
            <person name="Jiang F."/>
            <person name="Liu H."/>
            <person name="Zhao H."/>
            <person name="Xu D."/>
            <person name="Zhang Y."/>
        </authorList>
    </citation>
    <scope>NUCLEOTIDE SEQUENCE [LARGE SCALE GENOMIC DNA]</scope>
    <source>
        <strain evidence="2">cv. Punajuju</strain>
    </source>
</reference>
<evidence type="ECO:0000313" key="2">
    <source>
        <dbReference type="Proteomes" id="UP001055811"/>
    </source>
</evidence>
<accession>A0ACB9BP36</accession>
<reference evidence="1 2" key="2">
    <citation type="journal article" date="2022" name="Mol. Ecol. Resour.">
        <title>The genomes of chicory, endive, great burdock and yacon provide insights into Asteraceae paleo-polyploidization history and plant inulin production.</title>
        <authorList>
            <person name="Fan W."/>
            <person name="Wang S."/>
            <person name="Wang H."/>
            <person name="Wang A."/>
            <person name="Jiang F."/>
            <person name="Liu H."/>
            <person name="Zhao H."/>
            <person name="Xu D."/>
            <person name="Zhang Y."/>
        </authorList>
    </citation>
    <scope>NUCLEOTIDE SEQUENCE [LARGE SCALE GENOMIC DNA]</scope>
    <source>
        <strain evidence="2">cv. Punajuju</strain>
        <tissue evidence="1">Leaves</tissue>
    </source>
</reference>
<dbReference type="Proteomes" id="UP001055811">
    <property type="component" value="Linkage Group LG06"/>
</dbReference>
<evidence type="ECO:0000313" key="1">
    <source>
        <dbReference type="EMBL" id="KAI3723698.1"/>
    </source>
</evidence>
<comment type="caution">
    <text evidence="1">The sequence shown here is derived from an EMBL/GenBank/DDBJ whole genome shotgun (WGS) entry which is preliminary data.</text>
</comment>
<proteinExistence type="predicted"/>